<dbReference type="PATRIC" id="fig|251221.4.peg.2921"/>
<dbReference type="eggNOG" id="COG0702">
    <property type="taxonomic scope" value="Bacteria"/>
</dbReference>
<reference evidence="2 3" key="2">
    <citation type="journal article" date="2003" name="DNA Res.">
        <title>Complete genome structure of Gloeobacter violaceus PCC 7421, a cyanobacterium that lacks thylakoids (supplement).</title>
        <authorList>
            <person name="Nakamura Y."/>
            <person name="Kaneko T."/>
            <person name="Sato S."/>
            <person name="Mimuro M."/>
            <person name="Miyashita H."/>
            <person name="Tsuchiya T."/>
            <person name="Sasamoto S."/>
            <person name="Watanabe A."/>
            <person name="Kawashima K."/>
            <person name="Kishida Y."/>
            <person name="Kiyokawa C."/>
            <person name="Kohara M."/>
            <person name="Matsumoto M."/>
            <person name="Matsuno A."/>
            <person name="Nakazaki N."/>
            <person name="Shimpo S."/>
            <person name="Takeuchi C."/>
            <person name="Yamada M."/>
            <person name="Tabata S."/>
        </authorList>
    </citation>
    <scope>NUCLEOTIDE SEQUENCE [LARGE SCALE GENOMIC DNA]</scope>
    <source>
        <strain evidence="3">ATCC 29082 / PCC 7421</strain>
    </source>
</reference>
<dbReference type="Gene3D" id="3.90.25.10">
    <property type="entry name" value="UDP-galactose 4-epimerase, domain 1"/>
    <property type="match status" value="1"/>
</dbReference>
<evidence type="ECO:0000313" key="2">
    <source>
        <dbReference type="EMBL" id="BAC90832.1"/>
    </source>
</evidence>
<dbReference type="KEGG" id="gvi:gll2891"/>
<dbReference type="PhylomeDB" id="Q7NCT5"/>
<keyword evidence="3" id="KW-1185">Reference proteome</keyword>
<dbReference type="Proteomes" id="UP000000557">
    <property type="component" value="Chromosome"/>
</dbReference>
<evidence type="ECO:0000259" key="1">
    <source>
        <dbReference type="Pfam" id="PF05368"/>
    </source>
</evidence>
<proteinExistence type="predicted"/>
<organism evidence="2 3">
    <name type="scientific">Gloeobacter violaceus (strain ATCC 29082 / PCC 7421)</name>
    <dbReference type="NCBI Taxonomy" id="251221"/>
    <lineage>
        <taxon>Bacteria</taxon>
        <taxon>Bacillati</taxon>
        <taxon>Cyanobacteriota</taxon>
        <taxon>Cyanophyceae</taxon>
        <taxon>Gloeobacterales</taxon>
        <taxon>Gloeobacteraceae</taxon>
        <taxon>Gloeobacter</taxon>
    </lineage>
</organism>
<dbReference type="HOGENOM" id="CLU_007383_10_6_3"/>
<dbReference type="CDD" id="cd05269">
    <property type="entry name" value="TMR_SDR_a"/>
    <property type="match status" value="1"/>
</dbReference>
<dbReference type="EnsemblBacteria" id="BAC90832">
    <property type="protein sequence ID" value="BAC90832"/>
    <property type="gene ID" value="BAC90832"/>
</dbReference>
<dbReference type="RefSeq" id="WP_011142885.1">
    <property type="nucleotide sequence ID" value="NC_005125.1"/>
</dbReference>
<dbReference type="InterPro" id="IPR008030">
    <property type="entry name" value="NmrA-like"/>
</dbReference>
<sequence>MILITGATGNNGVEIVRLLAQKNISARALVRDSKRAGAVALPHIEVVEGNFDRPETLLAALVGVDRAFLLTPSSERAESQQLAFIDAARQIGIRHIVKLSQFGADTRSEGRFQRYHAVVEAAVRASGLACTFLRPNLFMQGLLNFRAVIAARQAFYAAAGDAKVSIVDVRDVAEVAVAALTESGHEGKTYELTGPEALTHTEMAEHLSASLGHHVAFVDIPPEAMGEALRGAGLPPWQAEGLIEEYALYRRGEAEAITSGVQDAIGRTPRSFNAFARDYAAAFS</sequence>
<dbReference type="PANTHER" id="PTHR43162:SF1">
    <property type="entry name" value="PRESTALK A DIFFERENTIATION PROTEIN A"/>
    <property type="match status" value="1"/>
</dbReference>
<dbReference type="SUPFAM" id="SSF51735">
    <property type="entry name" value="NAD(P)-binding Rossmann-fold domains"/>
    <property type="match status" value="1"/>
</dbReference>
<dbReference type="Pfam" id="PF05368">
    <property type="entry name" value="NmrA"/>
    <property type="match status" value="1"/>
</dbReference>
<feature type="domain" description="NmrA-like" evidence="1">
    <location>
        <begin position="2"/>
        <end position="244"/>
    </location>
</feature>
<dbReference type="STRING" id="251221.gene:10760395"/>
<accession>Q7NCT5</accession>
<dbReference type="AlphaFoldDB" id="Q7NCT5"/>
<dbReference type="OrthoDB" id="9794300at2"/>
<name>Q7NCT5_GLOVI</name>
<dbReference type="InParanoid" id="Q7NCT5"/>
<dbReference type="InterPro" id="IPR051604">
    <property type="entry name" value="Ergot_Alk_Oxidoreductase"/>
</dbReference>
<reference evidence="2 3" key="1">
    <citation type="journal article" date="2003" name="DNA Res.">
        <title>Complete genome structure of Gloeobacter violaceus PCC 7421, a cyanobacterium that lacks thylakoids.</title>
        <authorList>
            <person name="Nakamura Y."/>
            <person name="Kaneko T."/>
            <person name="Sato S."/>
            <person name="Mimuro M."/>
            <person name="Miyashita H."/>
            <person name="Tsuchiya T."/>
            <person name="Sasamoto S."/>
            <person name="Watanabe A."/>
            <person name="Kawashima K."/>
            <person name="Kishida Y."/>
            <person name="Kiyokawa C."/>
            <person name="Kohara M."/>
            <person name="Matsumoto M."/>
            <person name="Matsuno A."/>
            <person name="Nakazaki N."/>
            <person name="Shimpo S."/>
            <person name="Takeuchi C."/>
            <person name="Yamada M."/>
            <person name="Tabata S."/>
        </authorList>
    </citation>
    <scope>NUCLEOTIDE SEQUENCE [LARGE SCALE GENOMIC DNA]</scope>
    <source>
        <strain evidence="3">ATCC 29082 / PCC 7421</strain>
    </source>
</reference>
<dbReference type="EMBL" id="BA000045">
    <property type="protein sequence ID" value="BAC90832.1"/>
    <property type="molecule type" value="Genomic_DNA"/>
</dbReference>
<dbReference type="Gene3D" id="3.40.50.720">
    <property type="entry name" value="NAD(P)-binding Rossmann-like Domain"/>
    <property type="match status" value="1"/>
</dbReference>
<evidence type="ECO:0000313" key="3">
    <source>
        <dbReference type="Proteomes" id="UP000000557"/>
    </source>
</evidence>
<dbReference type="PANTHER" id="PTHR43162">
    <property type="match status" value="1"/>
</dbReference>
<protein>
    <submittedName>
        <fullName evidence="2">Gll2891 protein</fullName>
    </submittedName>
</protein>
<dbReference type="InterPro" id="IPR036291">
    <property type="entry name" value="NAD(P)-bd_dom_sf"/>
</dbReference>
<gene>
    <name evidence="2" type="ordered locus">gll2891</name>
</gene>